<dbReference type="RefSeq" id="WP_368497265.1">
    <property type="nucleotide sequence ID" value="NZ_CP162511.1"/>
</dbReference>
<sequence length="631" mass="65346">MNRILRILALAAAALLPLPGLALVTALPARAVQEIAHGRGSMWLADGVSWIGNYELDDGNMGYCIDVEKPAPSGASFDYVDGSTASLFSPDDAARLAYLSRQWGAPGDAVTAAAAQLATWSITGLAGHDQAWFAQRANADADRVLELANRMLRQADGVRGASRGARATLDLRLNAGFVVTDLVVDHLAGPAQAPPASHRGTLDLRGATFENGSRTMRVVNGTLVKIVPDPGRAVSAVTVSVDYPDLPYGPGFRLAQNRGGTQSLLVQSPFPTSASASASGSVPNSRPFRPRVETITSAAVASAGAGLHDRLELSAHPDSPTGGEWGVYRATDGAFAPIPVVIDSRLLGPFGTRPSRSSTVPADAPLVCEVETAVMTGPGRYDSPECTVPAAGFYVWVDAIDPRKTPPERGGGRLQPWRSEFGVASETTLVPATPTIETTASTGELSAPECVSDRLLVSGLPSGAPPIEVVSTLLGPLDREPEEGSEPEGWHDFPVAGSVTTLVAQDGMHESPCIEVSAPGFYYFVVDSAPSSERFATTPVVSAFADHRVHASESVRFSAPTPPPSPTPPPAATPPAPASPPPAAMPPGEAAPPATRLAQTGVTPPPLGIAATVIAIMMALGAFGLIAGRRP</sequence>
<evidence type="ECO:0000256" key="1">
    <source>
        <dbReference type="SAM" id="MobiDB-lite"/>
    </source>
</evidence>
<protein>
    <submittedName>
        <fullName evidence="4">Uncharacterized protein</fullName>
    </submittedName>
</protein>
<feature type="signal peptide" evidence="3">
    <location>
        <begin position="1"/>
        <end position="22"/>
    </location>
</feature>
<keyword evidence="2" id="KW-1133">Transmembrane helix</keyword>
<dbReference type="AlphaFoldDB" id="A0AB39BFF1"/>
<keyword evidence="2" id="KW-0812">Transmembrane</keyword>
<keyword evidence="3" id="KW-0732">Signal</keyword>
<gene>
    <name evidence="4" type="ORF">ABFY20_16210</name>
</gene>
<accession>A0AB39BFF1</accession>
<evidence type="ECO:0000256" key="2">
    <source>
        <dbReference type="SAM" id="Phobius"/>
    </source>
</evidence>
<name>A0AB39BFF1_9MICO</name>
<reference evidence="4" key="1">
    <citation type="submission" date="2024-05" db="EMBL/GenBank/DDBJ databases">
        <title>Herbiconiux sp. A18JL235.</title>
        <authorList>
            <person name="Zhang G."/>
        </authorList>
    </citation>
    <scope>NUCLEOTIDE SEQUENCE</scope>
    <source>
        <strain evidence="4">A18JL235</strain>
    </source>
</reference>
<feature type="compositionally biased region" description="Pro residues" evidence="1">
    <location>
        <begin position="560"/>
        <end position="585"/>
    </location>
</feature>
<proteinExistence type="predicted"/>
<organism evidence="4">
    <name type="scientific">Herbiconiux sp. A18JL235</name>
    <dbReference type="NCBI Taxonomy" id="3152363"/>
    <lineage>
        <taxon>Bacteria</taxon>
        <taxon>Bacillati</taxon>
        <taxon>Actinomycetota</taxon>
        <taxon>Actinomycetes</taxon>
        <taxon>Micrococcales</taxon>
        <taxon>Microbacteriaceae</taxon>
        <taxon>Herbiconiux</taxon>
    </lineage>
</organism>
<feature type="transmembrane region" description="Helical" evidence="2">
    <location>
        <begin position="607"/>
        <end position="627"/>
    </location>
</feature>
<evidence type="ECO:0000256" key="3">
    <source>
        <dbReference type="SAM" id="SignalP"/>
    </source>
</evidence>
<feature type="region of interest" description="Disordered" evidence="1">
    <location>
        <begin position="554"/>
        <end position="600"/>
    </location>
</feature>
<feature type="chain" id="PRO_5044339985" evidence="3">
    <location>
        <begin position="23"/>
        <end position="631"/>
    </location>
</feature>
<feature type="compositionally biased region" description="Low complexity" evidence="1">
    <location>
        <begin position="586"/>
        <end position="595"/>
    </location>
</feature>
<evidence type="ECO:0000313" key="4">
    <source>
        <dbReference type="EMBL" id="XDI04866.1"/>
    </source>
</evidence>
<dbReference type="EMBL" id="CP162511">
    <property type="protein sequence ID" value="XDI04866.1"/>
    <property type="molecule type" value="Genomic_DNA"/>
</dbReference>
<keyword evidence="2" id="KW-0472">Membrane</keyword>